<name>A0AAE4CRV4_9ACTN</name>
<reference evidence="3 4" key="1">
    <citation type="submission" date="2023-07" db="EMBL/GenBank/DDBJ databases">
        <title>Sequencing the genomes of 1000 actinobacteria strains.</title>
        <authorList>
            <person name="Klenk H.-P."/>
        </authorList>
    </citation>
    <scope>NUCLEOTIDE SEQUENCE [LARGE SCALE GENOMIC DNA]</scope>
    <source>
        <strain evidence="3 4">DSM 44711</strain>
    </source>
</reference>
<organism evidence="3 4">
    <name type="scientific">Catenuloplanes niger</name>
    <dbReference type="NCBI Taxonomy" id="587534"/>
    <lineage>
        <taxon>Bacteria</taxon>
        <taxon>Bacillati</taxon>
        <taxon>Actinomycetota</taxon>
        <taxon>Actinomycetes</taxon>
        <taxon>Micromonosporales</taxon>
        <taxon>Micromonosporaceae</taxon>
        <taxon>Catenuloplanes</taxon>
    </lineage>
</organism>
<feature type="transmembrane region" description="Helical" evidence="2">
    <location>
        <begin position="111"/>
        <end position="132"/>
    </location>
</feature>
<sequence>MVYTDMNAGPSKMPDNWVHDRIGVQRYVLGIRAELLQRAFDGPDVLDVLPAEAERTEVREQVERQIPQRIDEIIQAASVARARLDGAKAAAVQENGRPDSRADGLIRASRLMAVTVTAGMSALAALGYASALDGSTDLVAFEIGVLGSLVIALITLLPSRAGTHILIRGGALRTPPRASTWLPIIVGLLITLAMAPATSAAGWTEISAIVGAVVVAALTIARPLARAVQGVDTTWSSDDPDDWPRPRSAAADRARQSAVRAHHEWITALVELGIRRLLIGDELASRQPSFVAWLTNSQATPILGEITEPAQLVSTEASQRLAVALNRTNAASIGLSGPRGVGKSALLKRASDFRPGGGAQNLSVMVSAPTTYQPREFLIDLFSQACVSVITNATGTLPVPAARRPWWRYALPPGLVATGALLVVGAVTWPLPQRLAQSVWEQPRWIVITTGLLLVVSGAILNVVHARSRGTEPGIVLEAREHLRRLRFLQTDVVEWNGVIKPPAWVEASRKHSHQFAQQARTYPELVREFRLFIERISLERRAGESAGSIIIGIDELDKISSPDEAERFLNDIKGVFGITNAHYIVSISEDALAAFDRRAFALRTAFDSAFDMVIAVPRMTAGEVRRLLARRLLVLPEPFVILCHSLAAGLPRDVIRIARNLLDTYQAALDRLGREQRTRIAPDAGPATELRVSLAELAAALIQNDLHANTDGQIAGLSRLHCTGSDAALSWVGDARITPVNAAVLLRLCATPPNLDNDRPAADSTVVDADTITAARMVRQHRAYLYYVATLIDVFCADEAWTFGTDFPTEDLARARSHLAVDHHRSWTMIDAFRSRWGLELVSDSSPTQP</sequence>
<dbReference type="Proteomes" id="UP001183629">
    <property type="component" value="Unassembled WGS sequence"/>
</dbReference>
<gene>
    <name evidence="3" type="ORF">J2S44_002625</name>
</gene>
<evidence type="ECO:0000313" key="4">
    <source>
        <dbReference type="Proteomes" id="UP001183629"/>
    </source>
</evidence>
<dbReference type="InterPro" id="IPR027417">
    <property type="entry name" value="P-loop_NTPase"/>
</dbReference>
<keyword evidence="2" id="KW-1133">Transmembrane helix</keyword>
<dbReference type="AlphaFoldDB" id="A0AAE4CRV4"/>
<keyword evidence="2" id="KW-0472">Membrane</keyword>
<evidence type="ECO:0000256" key="1">
    <source>
        <dbReference type="SAM" id="MobiDB-lite"/>
    </source>
</evidence>
<comment type="caution">
    <text evidence="3">The sequence shown here is derived from an EMBL/GenBank/DDBJ whole genome shotgun (WGS) entry which is preliminary data.</text>
</comment>
<feature type="transmembrane region" description="Helical" evidence="2">
    <location>
        <begin position="409"/>
        <end position="431"/>
    </location>
</feature>
<feature type="transmembrane region" description="Helical" evidence="2">
    <location>
        <begin position="138"/>
        <end position="157"/>
    </location>
</feature>
<evidence type="ECO:0000256" key="2">
    <source>
        <dbReference type="SAM" id="Phobius"/>
    </source>
</evidence>
<feature type="region of interest" description="Disordered" evidence="1">
    <location>
        <begin position="231"/>
        <end position="251"/>
    </location>
</feature>
<proteinExistence type="predicted"/>
<evidence type="ECO:0000313" key="3">
    <source>
        <dbReference type="EMBL" id="MDR7322375.1"/>
    </source>
</evidence>
<feature type="transmembrane region" description="Helical" evidence="2">
    <location>
        <begin position="443"/>
        <end position="464"/>
    </location>
</feature>
<dbReference type="EMBL" id="JAVDYC010000001">
    <property type="protein sequence ID" value="MDR7322375.1"/>
    <property type="molecule type" value="Genomic_DNA"/>
</dbReference>
<feature type="transmembrane region" description="Helical" evidence="2">
    <location>
        <begin position="178"/>
        <end position="195"/>
    </location>
</feature>
<feature type="compositionally biased region" description="Basic and acidic residues" evidence="1">
    <location>
        <begin position="242"/>
        <end position="251"/>
    </location>
</feature>
<keyword evidence="4" id="KW-1185">Reference proteome</keyword>
<evidence type="ECO:0008006" key="5">
    <source>
        <dbReference type="Google" id="ProtNLM"/>
    </source>
</evidence>
<protein>
    <recommendedName>
        <fullName evidence="5">KAP NTPase domain-containing protein</fullName>
    </recommendedName>
</protein>
<dbReference type="RefSeq" id="WP_310412656.1">
    <property type="nucleotide sequence ID" value="NZ_JAVDYC010000001.1"/>
</dbReference>
<feature type="transmembrane region" description="Helical" evidence="2">
    <location>
        <begin position="201"/>
        <end position="221"/>
    </location>
</feature>
<accession>A0AAE4CRV4</accession>
<dbReference type="SUPFAM" id="SSF52540">
    <property type="entry name" value="P-loop containing nucleoside triphosphate hydrolases"/>
    <property type="match status" value="1"/>
</dbReference>
<keyword evidence="2" id="KW-0812">Transmembrane</keyword>